<feature type="region of interest" description="Disordered" evidence="8">
    <location>
        <begin position="274"/>
        <end position="310"/>
    </location>
</feature>
<feature type="domain" description="Rad21/Rec8-like protein N-terminal" evidence="10">
    <location>
        <begin position="1"/>
        <end position="94"/>
    </location>
</feature>
<keyword evidence="4" id="KW-0498">Mitosis</keyword>
<organism evidence="11 12">
    <name type="scientific">Theobroma cacao</name>
    <name type="common">Cacao</name>
    <name type="synonym">Cocoa</name>
    <dbReference type="NCBI Taxonomy" id="3641"/>
    <lineage>
        <taxon>Eukaryota</taxon>
        <taxon>Viridiplantae</taxon>
        <taxon>Streptophyta</taxon>
        <taxon>Embryophyta</taxon>
        <taxon>Tracheophyta</taxon>
        <taxon>Spermatophyta</taxon>
        <taxon>Magnoliopsida</taxon>
        <taxon>eudicotyledons</taxon>
        <taxon>Gunneridae</taxon>
        <taxon>Pentapetalae</taxon>
        <taxon>rosids</taxon>
        <taxon>malvids</taxon>
        <taxon>Malvales</taxon>
        <taxon>Malvaceae</taxon>
        <taxon>Byttnerioideae</taxon>
        <taxon>Theobroma</taxon>
    </lineage>
</organism>
<dbReference type="InterPro" id="IPR006910">
    <property type="entry name" value="Rad21_Rec8_N"/>
</dbReference>
<dbReference type="InterPro" id="IPR039781">
    <property type="entry name" value="Rad21/Rec8-like"/>
</dbReference>
<dbReference type="InParanoid" id="A0A061FHP1"/>
<dbReference type="Gramene" id="EOY16860">
    <property type="protein sequence ID" value="EOY16860"/>
    <property type="gene ID" value="TCM_035789"/>
</dbReference>
<dbReference type="STRING" id="3641.A0A061FHP1"/>
<evidence type="ECO:0000256" key="5">
    <source>
        <dbReference type="ARBA" id="ARBA00022829"/>
    </source>
</evidence>
<comment type="subcellular location">
    <subcellularLocation>
        <location evidence="1">Nucleus</location>
    </subcellularLocation>
</comment>
<protein>
    <submittedName>
        <fullName evidence="11">Rad21/Rec8-like family protein isoform 1</fullName>
    </submittedName>
</protein>
<feature type="compositionally biased region" description="Basic and acidic residues" evidence="8">
    <location>
        <begin position="421"/>
        <end position="430"/>
    </location>
</feature>
<evidence type="ECO:0000256" key="6">
    <source>
        <dbReference type="ARBA" id="ARBA00023242"/>
    </source>
</evidence>
<dbReference type="Pfam" id="PF04824">
    <property type="entry name" value="Rad21_Rec8"/>
    <property type="match status" value="1"/>
</dbReference>
<dbReference type="PANTHER" id="PTHR12585:SF73">
    <property type="entry name" value="SISTER CHROMATID COHESION 1 PROTEIN 2"/>
    <property type="match status" value="1"/>
</dbReference>
<name>A0A061FHP1_THECC</name>
<evidence type="ECO:0000259" key="10">
    <source>
        <dbReference type="Pfam" id="PF04825"/>
    </source>
</evidence>
<dbReference type="InterPro" id="IPR023093">
    <property type="entry name" value="ScpA-like_C"/>
</dbReference>
<keyword evidence="12" id="KW-1185">Reference proteome</keyword>
<dbReference type="FunFam" id="1.10.10.580:FF:000002">
    <property type="entry name" value="Sister chromatid cohesion 1 protein 4"/>
    <property type="match status" value="1"/>
</dbReference>
<dbReference type="Pfam" id="PF04825">
    <property type="entry name" value="Rad21_Rec8_N"/>
    <property type="match status" value="1"/>
</dbReference>
<evidence type="ECO:0000313" key="11">
    <source>
        <dbReference type="EMBL" id="EOY16860.1"/>
    </source>
</evidence>
<feature type="domain" description="Rad21/Rec8-like protein C-terminal eukaryotic" evidence="9">
    <location>
        <begin position="825"/>
        <end position="876"/>
    </location>
</feature>
<dbReference type="InterPro" id="IPR036390">
    <property type="entry name" value="WH_DNA-bd_sf"/>
</dbReference>
<reference evidence="11 12" key="1">
    <citation type="journal article" date="2013" name="Genome Biol.">
        <title>The genome sequence of the most widely cultivated cacao type and its use to identify candidate genes regulating pod color.</title>
        <authorList>
            <person name="Motamayor J.C."/>
            <person name="Mockaitis K."/>
            <person name="Schmutz J."/>
            <person name="Haiminen N."/>
            <person name="Iii D.L."/>
            <person name="Cornejo O."/>
            <person name="Findley S.D."/>
            <person name="Zheng P."/>
            <person name="Utro F."/>
            <person name="Royaert S."/>
            <person name="Saski C."/>
            <person name="Jenkins J."/>
            <person name="Podicheti R."/>
            <person name="Zhao M."/>
            <person name="Scheffler B.E."/>
            <person name="Stack J.C."/>
            <person name="Feltus F.A."/>
            <person name="Mustiga G.M."/>
            <person name="Amores F."/>
            <person name="Phillips W."/>
            <person name="Marelli J.P."/>
            <person name="May G.D."/>
            <person name="Shapiro H."/>
            <person name="Ma J."/>
            <person name="Bustamante C.D."/>
            <person name="Schnell R.J."/>
            <person name="Main D."/>
            <person name="Gilbert D."/>
            <person name="Parida L."/>
            <person name="Kuhn D.N."/>
        </authorList>
    </citation>
    <scope>NUCLEOTIDE SEQUENCE [LARGE SCALE GENOMIC DNA]</scope>
    <source>
        <strain evidence="12">cv. Matina 1-6</strain>
    </source>
</reference>
<accession>A0A061FHP1</accession>
<dbReference type="GO" id="GO:0051301">
    <property type="term" value="P:cell division"/>
    <property type="evidence" value="ECO:0007669"/>
    <property type="project" value="UniProtKB-KW"/>
</dbReference>
<dbReference type="InterPro" id="IPR006909">
    <property type="entry name" value="Rad21/Rec8_C_eu"/>
</dbReference>
<dbReference type="GO" id="GO:1990414">
    <property type="term" value="P:replication-born double-strand break repair via sister chromatid exchange"/>
    <property type="evidence" value="ECO:0000318"/>
    <property type="project" value="GO_Central"/>
</dbReference>
<dbReference type="HOGENOM" id="CLU_015577_0_0_1"/>
<feature type="compositionally biased region" description="Basic and acidic residues" evidence="8">
    <location>
        <begin position="288"/>
        <end position="310"/>
    </location>
</feature>
<dbReference type="Proteomes" id="UP000026915">
    <property type="component" value="Chromosome 8"/>
</dbReference>
<dbReference type="eggNOG" id="KOG1213">
    <property type="taxonomic scope" value="Eukaryota"/>
</dbReference>
<evidence type="ECO:0000256" key="8">
    <source>
        <dbReference type="SAM" id="MobiDB-lite"/>
    </source>
</evidence>
<evidence type="ECO:0000256" key="2">
    <source>
        <dbReference type="ARBA" id="ARBA00009870"/>
    </source>
</evidence>
<evidence type="ECO:0000256" key="7">
    <source>
        <dbReference type="ARBA" id="ARBA00064543"/>
    </source>
</evidence>
<dbReference type="GO" id="GO:0008278">
    <property type="term" value="C:cohesin complex"/>
    <property type="evidence" value="ECO:0000318"/>
    <property type="project" value="GO_Central"/>
</dbReference>
<dbReference type="GO" id="GO:0003682">
    <property type="term" value="F:chromatin binding"/>
    <property type="evidence" value="ECO:0000318"/>
    <property type="project" value="GO_Central"/>
</dbReference>
<dbReference type="EMBL" id="CM001886">
    <property type="protein sequence ID" value="EOY16860.1"/>
    <property type="molecule type" value="Genomic_DNA"/>
</dbReference>
<dbReference type="AlphaFoldDB" id="A0A061FHP1"/>
<keyword evidence="6" id="KW-0539">Nucleus</keyword>
<evidence type="ECO:0000313" key="12">
    <source>
        <dbReference type="Proteomes" id="UP000026915"/>
    </source>
</evidence>
<comment type="similarity">
    <text evidence="2">Belongs to the rad21 family.</text>
</comment>
<sequence>MFFSKGLVSKKGPLGAIWVAAYFFKKLKKAQIFETNISTSVDNILQDQLDILTYRVLAYLLLGVVRIYSKKVEYLFDDCQEVLIKINEFVVREKNRAKKEALRARCFSITRPVSFDLDAFDLEILEETSGDNAVPHEDITLKDVAWKNAGIREYSLDRSEQFEALDDDFLMDDTLIEDFSCHLMNFKTESRTSHGVCDLELSMEKLRYDEEVAHLKTVSGVEEDPPNLVKVFDKSDRERVEVPDMAVLENHMTLKTSREKYNDRFLSEEGMNLHSEAEEDPLGPLKPLAEDQTKREKMKDPDLSKSDNEMHQEDHVSILEACTDVPDIAGSENHMEREASREKCNNRFFSEEGVNLRSEAVEECPSPFKPLAEDQADREKIKGPDLPQSENEVHQVMEENHVSILEACAEVPDIADSENHIGTEASREKPPGLIKTFGEGKTNREKMKGPDMVQSENEVHQVMEEDCVLEASQGKLQAFFHMDIEEPSPVVRPLAEEVQTGAELDNFPAMTTSEDGKSQVAAKDHSLLVTSYATPQSKLRGASGATTPHFMPIRTPVTKERARLSRKRKCVFDDMIVFPNDLMRQWIKDASDLVSKRRKCTALDARKTHRVFNLSQSFSEASVPCTSELKSLYYGKRLRLLESVKIMKSPEKIDVSEAPPIGGSFDEAEIAPETVEIRDPPAMLNLSKFPLFDGSSEQTGIAPQTPRRHSPPLVGGEQMEIAPQTPVPHSKSVRRLESPEYLKCANLFEVGHANLDPTESIEKESSLIEIVEKEPSLSKDEVLDLNLEIHSDEDDNQEQDGWSMRTRMVAKYLQRSFLGQRKRGEEETLKLSQILEGRTKKESVRLFYEILVLKTKGLVNVKQDTAFDDILVQQSPQWDQTCRTDGK</sequence>
<evidence type="ECO:0000256" key="4">
    <source>
        <dbReference type="ARBA" id="ARBA00022776"/>
    </source>
</evidence>
<dbReference type="GO" id="GO:0007062">
    <property type="term" value="P:sister chromatid cohesion"/>
    <property type="evidence" value="ECO:0000318"/>
    <property type="project" value="GO_Central"/>
</dbReference>
<dbReference type="OMA" id="MTCSYAD"/>
<dbReference type="GO" id="GO:0005634">
    <property type="term" value="C:nucleus"/>
    <property type="evidence" value="ECO:0007669"/>
    <property type="project" value="UniProtKB-SubCell"/>
</dbReference>
<gene>
    <name evidence="11" type="ORF">TCM_035789</name>
</gene>
<keyword evidence="4" id="KW-0131">Cell cycle</keyword>
<evidence type="ECO:0000256" key="3">
    <source>
        <dbReference type="ARBA" id="ARBA00022618"/>
    </source>
</evidence>
<comment type="subunit">
    <text evidence="7">Component of the cohesin complex.</text>
</comment>
<dbReference type="CDD" id="cd21793">
    <property type="entry name" value="Rad21_Rec8_M_AtSYN1-like"/>
    <property type="match status" value="1"/>
</dbReference>
<dbReference type="Gene3D" id="1.10.10.580">
    <property type="entry name" value="Structural maintenance of chromosome 1. Chain E"/>
    <property type="match status" value="1"/>
</dbReference>
<keyword evidence="5" id="KW-0159">Chromosome partition</keyword>
<evidence type="ECO:0000256" key="1">
    <source>
        <dbReference type="ARBA" id="ARBA00004123"/>
    </source>
</evidence>
<keyword evidence="3" id="KW-0132">Cell division</keyword>
<feature type="region of interest" description="Disordered" evidence="8">
    <location>
        <begin position="421"/>
        <end position="450"/>
    </location>
</feature>
<proteinExistence type="inferred from homology"/>
<dbReference type="FunCoup" id="A0A061FHP1">
    <property type="interactions" value="1759"/>
</dbReference>
<dbReference type="PANTHER" id="PTHR12585">
    <property type="entry name" value="SCC1 / RAD21 FAMILY MEMBER"/>
    <property type="match status" value="1"/>
</dbReference>
<dbReference type="SUPFAM" id="SSF46785">
    <property type="entry name" value="Winged helix' DNA-binding domain"/>
    <property type="match status" value="1"/>
</dbReference>
<evidence type="ECO:0000259" key="9">
    <source>
        <dbReference type="Pfam" id="PF04824"/>
    </source>
</evidence>
<dbReference type="GO" id="GO:0007059">
    <property type="term" value="P:chromosome segregation"/>
    <property type="evidence" value="ECO:0007669"/>
    <property type="project" value="UniProtKB-KW"/>
</dbReference>